<dbReference type="InterPro" id="IPR056709">
    <property type="entry name" value="DUF7807"/>
</dbReference>
<feature type="transmembrane region" description="Helical" evidence="1">
    <location>
        <begin position="6"/>
        <end position="28"/>
    </location>
</feature>
<dbReference type="AlphaFoldDB" id="A0AAV5TBQ4"/>
<dbReference type="Proteomes" id="UP001432027">
    <property type="component" value="Unassembled WGS sequence"/>
</dbReference>
<keyword evidence="1" id="KW-0812">Transmembrane</keyword>
<protein>
    <submittedName>
        <fullName evidence="2">Uncharacterized protein</fullName>
    </submittedName>
</protein>
<keyword evidence="1" id="KW-0472">Membrane</keyword>
<keyword evidence="1" id="KW-1133">Transmembrane helix</keyword>
<organism evidence="2 3">
    <name type="scientific">Pristionchus entomophagus</name>
    <dbReference type="NCBI Taxonomy" id="358040"/>
    <lineage>
        <taxon>Eukaryota</taxon>
        <taxon>Metazoa</taxon>
        <taxon>Ecdysozoa</taxon>
        <taxon>Nematoda</taxon>
        <taxon>Chromadorea</taxon>
        <taxon>Rhabditida</taxon>
        <taxon>Rhabditina</taxon>
        <taxon>Diplogasteromorpha</taxon>
        <taxon>Diplogasteroidea</taxon>
        <taxon>Neodiplogasteridae</taxon>
        <taxon>Pristionchus</taxon>
    </lineage>
</organism>
<comment type="caution">
    <text evidence="2">The sequence shown here is derived from an EMBL/GenBank/DDBJ whole genome shotgun (WGS) entry which is preliminary data.</text>
</comment>
<evidence type="ECO:0000313" key="3">
    <source>
        <dbReference type="Proteomes" id="UP001432027"/>
    </source>
</evidence>
<sequence length="74" mass="8270">MNSYFFTFQIPLFLINCALVILAIISLVDQSSFYGNYLKDNRITKETSDEDANSMITTYNIASLIASTSSALVF</sequence>
<reference evidence="2" key="1">
    <citation type="submission" date="2023-10" db="EMBL/GenBank/DDBJ databases">
        <title>Genome assembly of Pristionchus species.</title>
        <authorList>
            <person name="Yoshida K."/>
            <person name="Sommer R.J."/>
        </authorList>
    </citation>
    <scope>NUCLEOTIDE SEQUENCE</scope>
    <source>
        <strain evidence="2">RS0144</strain>
    </source>
</reference>
<dbReference type="EMBL" id="BTSX01000004">
    <property type="protein sequence ID" value="GMS92986.1"/>
    <property type="molecule type" value="Genomic_DNA"/>
</dbReference>
<dbReference type="Pfam" id="PF25093">
    <property type="entry name" value="DUF7807"/>
    <property type="match status" value="1"/>
</dbReference>
<feature type="non-terminal residue" evidence="2">
    <location>
        <position position="74"/>
    </location>
</feature>
<gene>
    <name evidence="2" type="ORF">PENTCL1PPCAC_15161</name>
</gene>
<accession>A0AAV5TBQ4</accession>
<name>A0AAV5TBQ4_9BILA</name>
<proteinExistence type="predicted"/>
<keyword evidence="3" id="KW-1185">Reference proteome</keyword>
<evidence type="ECO:0000256" key="1">
    <source>
        <dbReference type="SAM" id="Phobius"/>
    </source>
</evidence>
<evidence type="ECO:0000313" key="2">
    <source>
        <dbReference type="EMBL" id="GMS92986.1"/>
    </source>
</evidence>